<dbReference type="GO" id="GO:0005634">
    <property type="term" value="C:nucleus"/>
    <property type="evidence" value="ECO:0007669"/>
    <property type="project" value="UniProtKB-SubCell"/>
</dbReference>
<dbReference type="GO" id="GO:0003676">
    <property type="term" value="F:nucleic acid binding"/>
    <property type="evidence" value="ECO:0007669"/>
    <property type="project" value="InterPro"/>
</dbReference>
<dbReference type="NCBIfam" id="TIGR00614">
    <property type="entry name" value="recQ_fam"/>
    <property type="match status" value="1"/>
</dbReference>
<keyword evidence="7" id="KW-0539">Nucleus</keyword>
<comment type="subcellular location">
    <subcellularLocation>
        <location evidence="7">Nucleus</location>
    </subcellularLocation>
</comment>
<dbReference type="GO" id="GO:0005737">
    <property type="term" value="C:cytoplasm"/>
    <property type="evidence" value="ECO:0007669"/>
    <property type="project" value="TreeGrafter"/>
</dbReference>
<dbReference type="InterPro" id="IPR004589">
    <property type="entry name" value="DNA_helicase_ATP-dep_RecQ"/>
</dbReference>
<dbReference type="SMART" id="SM00490">
    <property type="entry name" value="HELICc"/>
    <property type="match status" value="1"/>
</dbReference>
<evidence type="ECO:0000256" key="7">
    <source>
        <dbReference type="RuleBase" id="RU364117"/>
    </source>
</evidence>
<dbReference type="SUPFAM" id="SSF52540">
    <property type="entry name" value="P-loop containing nucleoside triphosphate hydrolases"/>
    <property type="match status" value="1"/>
</dbReference>
<feature type="domain" description="Helicase C-terminal" evidence="10">
    <location>
        <begin position="301"/>
        <end position="453"/>
    </location>
</feature>
<dbReference type="PROSITE" id="PS51192">
    <property type="entry name" value="HELICASE_ATP_BIND_1"/>
    <property type="match status" value="1"/>
</dbReference>
<comment type="catalytic activity">
    <reaction evidence="6 7">
        <text>Couples ATP hydrolysis with the unwinding of duplex DNA by translocating in the 3'-5' direction.</text>
        <dbReference type="EC" id="5.6.2.4"/>
    </reaction>
</comment>
<keyword evidence="4 7" id="KW-0347">Helicase</keyword>
<feature type="region of interest" description="Disordered" evidence="8">
    <location>
        <begin position="24"/>
        <end position="48"/>
    </location>
</feature>
<dbReference type="Pfam" id="PF00271">
    <property type="entry name" value="Helicase_C"/>
    <property type="match status" value="1"/>
</dbReference>
<keyword evidence="12" id="KW-1185">Reference proteome</keyword>
<evidence type="ECO:0000256" key="6">
    <source>
        <dbReference type="ARBA" id="ARBA00034617"/>
    </source>
</evidence>
<dbReference type="GO" id="GO:0000724">
    <property type="term" value="P:double-strand break repair via homologous recombination"/>
    <property type="evidence" value="ECO:0007669"/>
    <property type="project" value="TreeGrafter"/>
</dbReference>
<dbReference type="InterPro" id="IPR014001">
    <property type="entry name" value="Helicase_ATP-bd"/>
</dbReference>
<accession>A0AAE0EZV7</accession>
<dbReference type="SMART" id="SM00487">
    <property type="entry name" value="DEXDc"/>
    <property type="match status" value="1"/>
</dbReference>
<sequence>MAAFDDMDDLDFLEACSQACEEAEVQASQAGKRSSDPPTPSELAASQPGKRIFAPAEAPSTVPSTVGTAIATEDLMRTLQKYYGHGEFRTGQEEVVQAVLSGRDVSVFWCTGSGKSLCYQLPALHTGKIAVVVSPLISLMQDQVAHLNNTAGASAQGRKGRTLACFLGSAQSAQQTEAAALAGDYRLIYVTPEKLTSGTFLDRLATLHARQGLALLAVDEAHCVSQWGHDFRPSFAEIGAFRRRIPDVPIMALTATAVPRVQEDIRRSLGMNSSAFVSKNSVDRPNLFISVTRKKDGMAASVDYLTKKLLGDTSGSTIVYVPTVAETETLAEHLAERLPFSVKSYNGSQQAGYRERTHLDFLTGKVKVIVATVAFGMGIDKPDIRRVVHFGAPKTMEEYYQQIGRAGRDGLPAECEMLFVQSDFQRYKSGFYLDGLSSDEARSMMVKGIDALQDFATNAEGCRRASILRYFRETPAFGTRCGSCDTCEAQVAHAGDLERNFTKEAYVLLKAVAAACVDGPPPALTNLLAIVAGRYKPKFGVAPRRLAEAMIKLKAYRKENFNVGGAAEPILKEILPQIVRLGYLRTVTQTSKAPEGYSRSWETYTLQPRGREVVEHIDGGSHAASQTLQAVMLPVPEGLRELEAKEALKMEGYKAELQAAGVDISKVPRKELVPGSEGEVLKAHLHWVRNLTQLRASDRAERAEALEELLARIEAWRDCAAERLHMAPAAVLPDHVGKRIAYARASSTEALQAAGVRITGVEELAEVVKQWKAENEPTMEDAEHVSAATGDNGADLCGIEVLQMPEGVWKPLNKWEHAIYKGRKNALAVWEVSWERFQRRDTLEGIAITQPSGKPVRPSTIFSHILTALEFGKPVNLSQLMDQYSASTGYRVLGTRAAWDALENAAAIADVDPTEKDAFAGKDILRVLLGADKVDAEHQDKSESQRAAEMKHYDEIRVWAALKRAKFPVSFSPTSARDQDGRECKRARIQI</sequence>
<dbReference type="GO" id="GO:0005694">
    <property type="term" value="C:chromosome"/>
    <property type="evidence" value="ECO:0007669"/>
    <property type="project" value="TreeGrafter"/>
</dbReference>
<evidence type="ECO:0000313" key="12">
    <source>
        <dbReference type="Proteomes" id="UP001190700"/>
    </source>
</evidence>
<dbReference type="EMBL" id="LGRX02030022">
    <property type="protein sequence ID" value="KAK3246247.1"/>
    <property type="molecule type" value="Genomic_DNA"/>
</dbReference>
<dbReference type="Pfam" id="PF16124">
    <property type="entry name" value="RecQ_Zn_bind"/>
    <property type="match status" value="1"/>
</dbReference>
<dbReference type="Proteomes" id="UP001190700">
    <property type="component" value="Unassembled WGS sequence"/>
</dbReference>
<comment type="similarity">
    <text evidence="1 7">Belongs to the helicase family. RecQ subfamily.</text>
</comment>
<evidence type="ECO:0000259" key="10">
    <source>
        <dbReference type="PROSITE" id="PS51194"/>
    </source>
</evidence>
<feature type="domain" description="Helicase ATP-binding" evidence="9">
    <location>
        <begin position="96"/>
        <end position="275"/>
    </location>
</feature>
<name>A0AAE0EZV7_9CHLO</name>
<dbReference type="AlphaFoldDB" id="A0AAE0EZV7"/>
<organism evidence="11 12">
    <name type="scientific">Cymbomonas tetramitiformis</name>
    <dbReference type="NCBI Taxonomy" id="36881"/>
    <lineage>
        <taxon>Eukaryota</taxon>
        <taxon>Viridiplantae</taxon>
        <taxon>Chlorophyta</taxon>
        <taxon>Pyramimonadophyceae</taxon>
        <taxon>Pyramimonadales</taxon>
        <taxon>Pyramimonadaceae</taxon>
        <taxon>Cymbomonas</taxon>
    </lineage>
</organism>
<dbReference type="InterPro" id="IPR001650">
    <property type="entry name" value="Helicase_C-like"/>
</dbReference>
<comment type="catalytic activity">
    <reaction evidence="7">
        <text>ATP + H2O = ADP + phosphate + H(+)</text>
        <dbReference type="Rhea" id="RHEA:13065"/>
        <dbReference type="ChEBI" id="CHEBI:15377"/>
        <dbReference type="ChEBI" id="CHEBI:15378"/>
        <dbReference type="ChEBI" id="CHEBI:30616"/>
        <dbReference type="ChEBI" id="CHEBI:43474"/>
        <dbReference type="ChEBI" id="CHEBI:456216"/>
    </reaction>
</comment>
<evidence type="ECO:0000259" key="9">
    <source>
        <dbReference type="PROSITE" id="PS51192"/>
    </source>
</evidence>
<gene>
    <name evidence="11" type="ORF">CYMTET_44205</name>
</gene>
<dbReference type="GO" id="GO:0016787">
    <property type="term" value="F:hydrolase activity"/>
    <property type="evidence" value="ECO:0007669"/>
    <property type="project" value="UniProtKB-KW"/>
</dbReference>
<dbReference type="EC" id="5.6.2.4" evidence="7"/>
<dbReference type="InterPro" id="IPR036388">
    <property type="entry name" value="WH-like_DNA-bd_sf"/>
</dbReference>
<dbReference type="InterPro" id="IPR011545">
    <property type="entry name" value="DEAD/DEAH_box_helicase_dom"/>
</dbReference>
<dbReference type="PANTHER" id="PTHR13710:SF120">
    <property type="entry name" value="BIFUNCTIONAL 3'-5' EXONUCLEASE_ATP-DEPENDENT HELICASE WRN"/>
    <property type="match status" value="1"/>
</dbReference>
<evidence type="ECO:0000256" key="2">
    <source>
        <dbReference type="ARBA" id="ARBA00022741"/>
    </source>
</evidence>
<keyword evidence="2 7" id="KW-0547">Nucleotide-binding</keyword>
<dbReference type="CDD" id="cd17920">
    <property type="entry name" value="DEXHc_RecQ"/>
    <property type="match status" value="1"/>
</dbReference>
<protein>
    <recommendedName>
        <fullName evidence="7">ATP-dependent DNA helicase</fullName>
        <ecNumber evidence="7">5.6.2.4</ecNumber>
    </recommendedName>
</protein>
<dbReference type="GO" id="GO:0005524">
    <property type="term" value="F:ATP binding"/>
    <property type="evidence" value="ECO:0007669"/>
    <property type="project" value="UniProtKB-KW"/>
</dbReference>
<evidence type="ECO:0000313" key="11">
    <source>
        <dbReference type="EMBL" id="KAK3246247.1"/>
    </source>
</evidence>
<dbReference type="InterPro" id="IPR027417">
    <property type="entry name" value="P-loop_NTPase"/>
</dbReference>
<evidence type="ECO:0000256" key="8">
    <source>
        <dbReference type="SAM" id="MobiDB-lite"/>
    </source>
</evidence>
<dbReference type="InterPro" id="IPR032284">
    <property type="entry name" value="RecQ_Zn-bd"/>
</dbReference>
<dbReference type="PANTHER" id="PTHR13710">
    <property type="entry name" value="DNA HELICASE RECQ FAMILY MEMBER"/>
    <property type="match status" value="1"/>
</dbReference>
<dbReference type="Pfam" id="PF00270">
    <property type="entry name" value="DEAD"/>
    <property type="match status" value="1"/>
</dbReference>
<proteinExistence type="inferred from homology"/>
<dbReference type="PROSITE" id="PS51194">
    <property type="entry name" value="HELICASE_CTER"/>
    <property type="match status" value="1"/>
</dbReference>
<dbReference type="Gene3D" id="3.40.50.300">
    <property type="entry name" value="P-loop containing nucleotide triphosphate hydrolases"/>
    <property type="match status" value="2"/>
</dbReference>
<evidence type="ECO:0000256" key="3">
    <source>
        <dbReference type="ARBA" id="ARBA00022801"/>
    </source>
</evidence>
<evidence type="ECO:0000256" key="5">
    <source>
        <dbReference type="ARBA" id="ARBA00022840"/>
    </source>
</evidence>
<dbReference type="GO" id="GO:0043138">
    <property type="term" value="F:3'-5' DNA helicase activity"/>
    <property type="evidence" value="ECO:0007669"/>
    <property type="project" value="UniProtKB-EC"/>
</dbReference>
<keyword evidence="5 7" id="KW-0067">ATP-binding</keyword>
<evidence type="ECO:0000256" key="4">
    <source>
        <dbReference type="ARBA" id="ARBA00022806"/>
    </source>
</evidence>
<comment type="caution">
    <text evidence="11">The sequence shown here is derived from an EMBL/GenBank/DDBJ whole genome shotgun (WGS) entry which is preliminary data.</text>
</comment>
<dbReference type="FunFam" id="3.40.50.300:FF:001389">
    <property type="entry name" value="ATP-dependent DNA helicase RecQ"/>
    <property type="match status" value="1"/>
</dbReference>
<keyword evidence="3 7" id="KW-0378">Hydrolase</keyword>
<dbReference type="Gene3D" id="1.10.10.10">
    <property type="entry name" value="Winged helix-like DNA-binding domain superfamily/Winged helix DNA-binding domain"/>
    <property type="match status" value="1"/>
</dbReference>
<reference evidence="11 12" key="1">
    <citation type="journal article" date="2015" name="Genome Biol. Evol.">
        <title>Comparative Genomics of a Bacterivorous Green Alga Reveals Evolutionary Causalities and Consequences of Phago-Mixotrophic Mode of Nutrition.</title>
        <authorList>
            <person name="Burns J.A."/>
            <person name="Paasch A."/>
            <person name="Narechania A."/>
            <person name="Kim E."/>
        </authorList>
    </citation>
    <scope>NUCLEOTIDE SEQUENCE [LARGE SCALE GENOMIC DNA]</scope>
    <source>
        <strain evidence="11 12">PLY_AMNH</strain>
    </source>
</reference>
<evidence type="ECO:0000256" key="1">
    <source>
        <dbReference type="ARBA" id="ARBA00005446"/>
    </source>
</evidence>
<dbReference type="GO" id="GO:0009378">
    <property type="term" value="F:four-way junction helicase activity"/>
    <property type="evidence" value="ECO:0007669"/>
    <property type="project" value="TreeGrafter"/>
</dbReference>